<evidence type="ECO:0000313" key="1">
    <source>
        <dbReference type="EMBL" id="KAK5252581.1"/>
    </source>
</evidence>
<comment type="caution">
    <text evidence="1">The sequence shown here is derived from an EMBL/GenBank/DDBJ whole genome shotgun (WGS) entry which is preliminary data.</text>
</comment>
<proteinExistence type="predicted"/>
<keyword evidence="2" id="KW-1185">Reference proteome</keyword>
<sequence length="55" mass="6203">GDQGVIGFGKAVIYTNLRFTDMVFQKIADFLGHSQEVVKQKGQEAKEKTQEKMNN</sequence>
<feature type="non-terminal residue" evidence="1">
    <location>
        <position position="1"/>
    </location>
</feature>
<name>A0ABR0LWJ0_9PEZI</name>
<dbReference type="EMBL" id="JAVRRA010009068">
    <property type="protein sequence ID" value="KAK5252581.1"/>
    <property type="molecule type" value="Genomic_DNA"/>
</dbReference>
<gene>
    <name evidence="1" type="ORF">LTR16_005400</name>
</gene>
<evidence type="ECO:0000313" key="2">
    <source>
        <dbReference type="Proteomes" id="UP001357485"/>
    </source>
</evidence>
<organism evidence="1 2">
    <name type="scientific">Cryomyces antarcticus</name>
    <dbReference type="NCBI Taxonomy" id="329879"/>
    <lineage>
        <taxon>Eukaryota</taxon>
        <taxon>Fungi</taxon>
        <taxon>Dikarya</taxon>
        <taxon>Ascomycota</taxon>
        <taxon>Pezizomycotina</taxon>
        <taxon>Dothideomycetes</taxon>
        <taxon>Dothideomycetes incertae sedis</taxon>
        <taxon>Cryomyces</taxon>
    </lineage>
</organism>
<protein>
    <submittedName>
        <fullName evidence="1">Uncharacterized protein</fullName>
    </submittedName>
</protein>
<accession>A0ABR0LWJ0</accession>
<dbReference type="Proteomes" id="UP001357485">
    <property type="component" value="Unassembled WGS sequence"/>
</dbReference>
<reference evidence="1 2" key="1">
    <citation type="submission" date="2023-08" db="EMBL/GenBank/DDBJ databases">
        <title>Black Yeasts Isolated from many extreme environments.</title>
        <authorList>
            <person name="Coleine C."/>
            <person name="Stajich J.E."/>
            <person name="Selbmann L."/>
        </authorList>
    </citation>
    <scope>NUCLEOTIDE SEQUENCE [LARGE SCALE GENOMIC DNA]</scope>
    <source>
        <strain evidence="1 2">CCFEE 536</strain>
    </source>
</reference>